<accession>A0ABQ2NUN1</accession>
<reference evidence="2" key="1">
    <citation type="journal article" date="2019" name="Int. J. Syst. Evol. Microbiol.">
        <title>The Global Catalogue of Microorganisms (GCM) 10K type strain sequencing project: providing services to taxonomists for standard genome sequencing and annotation.</title>
        <authorList>
            <consortium name="The Broad Institute Genomics Platform"/>
            <consortium name="The Broad Institute Genome Sequencing Center for Infectious Disease"/>
            <person name="Wu L."/>
            <person name="Ma J."/>
        </authorList>
    </citation>
    <scope>NUCLEOTIDE SEQUENCE [LARGE SCALE GENOMIC DNA]</scope>
    <source>
        <strain evidence="2">CGMCC 1.7693</strain>
    </source>
</reference>
<dbReference type="EMBL" id="BMLW01000005">
    <property type="protein sequence ID" value="GGP10941.1"/>
    <property type="molecule type" value="Genomic_DNA"/>
</dbReference>
<gene>
    <name evidence="1" type="ORF">GCM10011346_21060</name>
</gene>
<dbReference type="Proteomes" id="UP000641206">
    <property type="component" value="Unassembled WGS sequence"/>
</dbReference>
<dbReference type="Gene3D" id="3.30.360.10">
    <property type="entry name" value="Dihydrodipicolinate Reductase, domain 2"/>
    <property type="match status" value="1"/>
</dbReference>
<evidence type="ECO:0000313" key="2">
    <source>
        <dbReference type="Proteomes" id="UP000641206"/>
    </source>
</evidence>
<name>A0ABQ2NUN1_9BACI</name>
<comment type="caution">
    <text evidence="1">The sequence shown here is derived from an EMBL/GenBank/DDBJ whole genome shotgun (WGS) entry which is preliminary data.</text>
</comment>
<protein>
    <recommendedName>
        <fullName evidence="3">Gfo/Idh/MocA-like oxidoreductase C-terminal domain-containing protein</fullName>
    </recommendedName>
</protein>
<sequence length="147" mass="16917">MKWKITVGLYIHMFPQMELEQRDADDAFFIQGKMRDNSTFSIQLISGVNHAFGASLRIFGESGTITLTDDKELYFGKSKEKFNKINVSNLEITSQQLSAEARSYYPAFYPFLEKLYEYISDDKLDEDLPTIEDGHKNQVIIDKVLGN</sequence>
<keyword evidence="2" id="KW-1185">Reference proteome</keyword>
<evidence type="ECO:0000313" key="1">
    <source>
        <dbReference type="EMBL" id="GGP10941.1"/>
    </source>
</evidence>
<proteinExistence type="predicted"/>
<organism evidence="1 2">
    <name type="scientific">Oceanobacillus neutriphilus</name>
    <dbReference type="NCBI Taxonomy" id="531815"/>
    <lineage>
        <taxon>Bacteria</taxon>
        <taxon>Bacillati</taxon>
        <taxon>Bacillota</taxon>
        <taxon>Bacilli</taxon>
        <taxon>Bacillales</taxon>
        <taxon>Bacillaceae</taxon>
        <taxon>Oceanobacillus</taxon>
    </lineage>
</organism>
<evidence type="ECO:0008006" key="3">
    <source>
        <dbReference type="Google" id="ProtNLM"/>
    </source>
</evidence>